<feature type="transmembrane region" description="Helical" evidence="9">
    <location>
        <begin position="140"/>
        <end position="161"/>
    </location>
</feature>
<evidence type="ECO:0000256" key="7">
    <source>
        <dbReference type="ARBA" id="ARBA00023136"/>
    </source>
</evidence>
<evidence type="ECO:0000259" key="10">
    <source>
        <dbReference type="Pfam" id="PF04290"/>
    </source>
</evidence>
<feature type="domain" description="Tripartite ATP-independent periplasmic transporters DctQ component" evidence="10">
    <location>
        <begin position="36"/>
        <end position="162"/>
    </location>
</feature>
<dbReference type="Proteomes" id="UP000191905">
    <property type="component" value="Unassembled WGS sequence"/>
</dbReference>
<keyword evidence="7 9" id="KW-0472">Membrane</keyword>
<feature type="transmembrane region" description="Helical" evidence="9">
    <location>
        <begin position="97"/>
        <end position="120"/>
    </location>
</feature>
<evidence type="ECO:0000256" key="9">
    <source>
        <dbReference type="RuleBase" id="RU369079"/>
    </source>
</evidence>
<dbReference type="PANTHER" id="PTHR35011">
    <property type="entry name" value="2,3-DIKETO-L-GULONATE TRAP TRANSPORTER SMALL PERMEASE PROTEIN YIAM"/>
    <property type="match status" value="1"/>
</dbReference>
<feature type="transmembrane region" description="Helical" evidence="9">
    <location>
        <begin position="64"/>
        <end position="85"/>
    </location>
</feature>
<dbReference type="RefSeq" id="WP_080918112.1">
    <property type="nucleotide sequence ID" value="NZ_MDET01000003.1"/>
</dbReference>
<dbReference type="GO" id="GO:0022857">
    <property type="term" value="F:transmembrane transporter activity"/>
    <property type="evidence" value="ECO:0007669"/>
    <property type="project" value="UniProtKB-UniRule"/>
</dbReference>
<dbReference type="InterPro" id="IPR007387">
    <property type="entry name" value="TRAP_DctQ"/>
</dbReference>
<protein>
    <recommendedName>
        <fullName evidence="9">TRAP transporter small permease protein</fullName>
    </recommendedName>
</protein>
<keyword evidence="3" id="KW-1003">Cell membrane</keyword>
<keyword evidence="4 9" id="KW-0997">Cell inner membrane</keyword>
<evidence type="ECO:0000256" key="1">
    <source>
        <dbReference type="ARBA" id="ARBA00004429"/>
    </source>
</evidence>
<dbReference type="AlphaFoldDB" id="A0A1V8RUV0"/>
<comment type="function">
    <text evidence="9">Part of the tripartite ATP-independent periplasmic (TRAP) transport system.</text>
</comment>
<proteinExistence type="inferred from homology"/>
<evidence type="ECO:0000256" key="6">
    <source>
        <dbReference type="ARBA" id="ARBA00022989"/>
    </source>
</evidence>
<evidence type="ECO:0000256" key="2">
    <source>
        <dbReference type="ARBA" id="ARBA00022448"/>
    </source>
</evidence>
<dbReference type="GO" id="GO:0005886">
    <property type="term" value="C:plasma membrane"/>
    <property type="evidence" value="ECO:0007669"/>
    <property type="project" value="UniProtKB-SubCell"/>
</dbReference>
<evidence type="ECO:0000256" key="5">
    <source>
        <dbReference type="ARBA" id="ARBA00022692"/>
    </source>
</evidence>
<dbReference type="GO" id="GO:0015740">
    <property type="term" value="P:C4-dicarboxylate transport"/>
    <property type="evidence" value="ECO:0007669"/>
    <property type="project" value="TreeGrafter"/>
</dbReference>
<evidence type="ECO:0000256" key="3">
    <source>
        <dbReference type="ARBA" id="ARBA00022475"/>
    </source>
</evidence>
<evidence type="ECO:0000313" key="12">
    <source>
        <dbReference type="Proteomes" id="UP000191905"/>
    </source>
</evidence>
<keyword evidence="5 9" id="KW-0812">Transmembrane</keyword>
<organism evidence="11 12">
    <name type="scientific">Manganibacter manganicus</name>
    <dbReference type="NCBI Taxonomy" id="1873176"/>
    <lineage>
        <taxon>Bacteria</taxon>
        <taxon>Pseudomonadati</taxon>
        <taxon>Pseudomonadota</taxon>
        <taxon>Alphaproteobacteria</taxon>
        <taxon>Hyphomicrobiales</taxon>
        <taxon>Phyllobacteriaceae</taxon>
        <taxon>Manganibacter</taxon>
    </lineage>
</organism>
<dbReference type="PANTHER" id="PTHR35011:SF2">
    <property type="entry name" value="2,3-DIKETO-L-GULONATE TRAP TRANSPORTER SMALL PERMEASE PROTEIN YIAM"/>
    <property type="match status" value="1"/>
</dbReference>
<gene>
    <name evidence="11" type="ORF">BFN67_10820</name>
</gene>
<evidence type="ECO:0000256" key="4">
    <source>
        <dbReference type="ARBA" id="ARBA00022519"/>
    </source>
</evidence>
<evidence type="ECO:0000313" key="11">
    <source>
        <dbReference type="EMBL" id="OQM76980.1"/>
    </source>
</evidence>
<name>A0A1V8RUV0_9HYPH</name>
<sequence>MTSFLEGRVLPLADRMDSAIKKISAVVIYLTTGILLVALTLNVIFRYILPGGGLNWLNELPEHFFPWMIAAGVILAAQHNAHIAVDFVIQSLPARAARLLAISIQVLLAVTYLIFAKVALNVSEIVSVEYSSLLHISRSYAYYALVFLAVGVFLTSLSFILRICLFGLQGLPEPNAEESIV</sequence>
<dbReference type="OrthoDB" id="7843639at2"/>
<comment type="caution">
    <text evidence="11">The sequence shown here is derived from an EMBL/GenBank/DDBJ whole genome shotgun (WGS) entry which is preliminary data.</text>
</comment>
<dbReference type="EMBL" id="MDET01000003">
    <property type="protein sequence ID" value="OQM76980.1"/>
    <property type="molecule type" value="Genomic_DNA"/>
</dbReference>
<comment type="subcellular location">
    <subcellularLocation>
        <location evidence="1 9">Cell inner membrane</location>
        <topology evidence="1 9">Multi-pass membrane protein</topology>
    </subcellularLocation>
</comment>
<keyword evidence="6 9" id="KW-1133">Transmembrane helix</keyword>
<comment type="subunit">
    <text evidence="9">The complex comprises the extracytoplasmic solute receptor protein and the two transmembrane proteins.</text>
</comment>
<keyword evidence="12" id="KW-1185">Reference proteome</keyword>
<comment type="similarity">
    <text evidence="8 9">Belongs to the TRAP transporter small permease family.</text>
</comment>
<accession>A0A1V8RUV0</accession>
<reference evidence="11 12" key="1">
    <citation type="journal article" date="2016" name="Int. J. Syst. Evol. Microbiol.">
        <title>Pseudaminobacter manganicus sp. nov., isolated from sludge of a manganese mine.</title>
        <authorList>
            <person name="Li J."/>
            <person name="Huang J."/>
            <person name="Liao S."/>
            <person name="Wang G."/>
        </authorList>
    </citation>
    <scope>NUCLEOTIDE SEQUENCE [LARGE SCALE GENOMIC DNA]</scope>
    <source>
        <strain evidence="11 12">JH-7</strain>
    </source>
</reference>
<evidence type="ECO:0000256" key="8">
    <source>
        <dbReference type="ARBA" id="ARBA00038436"/>
    </source>
</evidence>
<dbReference type="InterPro" id="IPR055348">
    <property type="entry name" value="DctQ"/>
</dbReference>
<feature type="transmembrane region" description="Helical" evidence="9">
    <location>
        <begin position="26"/>
        <end position="49"/>
    </location>
</feature>
<dbReference type="Pfam" id="PF04290">
    <property type="entry name" value="DctQ"/>
    <property type="match status" value="1"/>
</dbReference>
<dbReference type="STRING" id="1873176.BFN67_10820"/>
<keyword evidence="2 9" id="KW-0813">Transport</keyword>